<dbReference type="InterPro" id="IPR001881">
    <property type="entry name" value="EGF-like_Ca-bd_dom"/>
</dbReference>
<keyword evidence="3" id="KW-0677">Repeat</keyword>
<evidence type="ECO:0000256" key="6">
    <source>
        <dbReference type="PROSITE-ProRule" id="PRU00076"/>
    </source>
</evidence>
<dbReference type="PROSITE" id="PS01186">
    <property type="entry name" value="EGF_2"/>
    <property type="match status" value="2"/>
</dbReference>
<dbReference type="InterPro" id="IPR024731">
    <property type="entry name" value="NELL2-like_EGF"/>
</dbReference>
<accession>Q7YUE5</accession>
<dbReference type="GO" id="GO:0005509">
    <property type="term" value="F:calcium ion binding"/>
    <property type="evidence" value="ECO:0007669"/>
    <property type="project" value="InterPro"/>
</dbReference>
<dbReference type="CDD" id="cd00054">
    <property type="entry name" value="EGF_CA"/>
    <property type="match status" value="2"/>
</dbReference>
<dbReference type="Gene3D" id="2.10.25.10">
    <property type="entry name" value="Laminin"/>
    <property type="match status" value="5"/>
</dbReference>
<evidence type="ECO:0000259" key="8">
    <source>
        <dbReference type="PROSITE" id="PS50026"/>
    </source>
</evidence>
<evidence type="ECO:0000256" key="5">
    <source>
        <dbReference type="ARBA" id="ARBA00023180"/>
    </source>
</evidence>
<feature type="chain" id="PRO_5004294943" evidence="7">
    <location>
        <begin position="23"/>
        <end position="297"/>
    </location>
</feature>
<evidence type="ECO:0000256" key="4">
    <source>
        <dbReference type="ARBA" id="ARBA00023157"/>
    </source>
</evidence>
<reference evidence="9" key="1">
    <citation type="submission" date="2003-05" db="EMBL/GenBank/DDBJ databases">
        <title>Gene expression during early ascidian metamorphosis requires signaling by Hemps, an EGF-like protein.</title>
        <authorList>
            <person name="Woods R.G."/>
            <person name="Kathrein R."/>
            <person name="Bebell L."/>
            <person name="Sung K."/>
            <person name="Degnan B.M."/>
            <person name="Lavin M.F."/>
        </authorList>
    </citation>
    <scope>NUCLEOTIDE SEQUENCE</scope>
</reference>
<comment type="caution">
    <text evidence="6">Lacks conserved residue(s) required for the propagation of feature annotation.</text>
</comment>
<dbReference type="Pfam" id="PF07645">
    <property type="entry name" value="EGF_CA"/>
    <property type="match status" value="2"/>
</dbReference>
<dbReference type="SMART" id="SM00179">
    <property type="entry name" value="EGF_CA"/>
    <property type="match status" value="4"/>
</dbReference>
<feature type="domain" description="EGF-like" evidence="8">
    <location>
        <begin position="232"/>
        <end position="273"/>
    </location>
</feature>
<protein>
    <submittedName>
        <fullName evidence="9">Ci-meta1-like protein</fullName>
    </submittedName>
</protein>
<dbReference type="PANTHER" id="PTHR24042:SF5">
    <property type="entry name" value="EGF-LIKE CALCIUM-BINDING DOMAIN-CONTAINING PROTEIN"/>
    <property type="match status" value="1"/>
</dbReference>
<evidence type="ECO:0000256" key="2">
    <source>
        <dbReference type="ARBA" id="ARBA00022729"/>
    </source>
</evidence>
<proteinExistence type="evidence at transcript level"/>
<keyword evidence="1 6" id="KW-0245">EGF-like domain</keyword>
<dbReference type="GO" id="GO:0005615">
    <property type="term" value="C:extracellular space"/>
    <property type="evidence" value="ECO:0007669"/>
    <property type="project" value="TreeGrafter"/>
</dbReference>
<dbReference type="SUPFAM" id="SSF57184">
    <property type="entry name" value="Growth factor receptor domain"/>
    <property type="match status" value="1"/>
</dbReference>
<dbReference type="FunFam" id="2.10.25.10:FF:000038">
    <property type="entry name" value="Fibrillin 2"/>
    <property type="match status" value="3"/>
</dbReference>
<dbReference type="SMART" id="SM00181">
    <property type="entry name" value="EGF"/>
    <property type="match status" value="5"/>
</dbReference>
<evidence type="ECO:0000256" key="1">
    <source>
        <dbReference type="ARBA" id="ARBA00022536"/>
    </source>
</evidence>
<dbReference type="PROSITE" id="PS00010">
    <property type="entry name" value="ASX_HYDROXYL"/>
    <property type="match status" value="3"/>
</dbReference>
<sequence>MSMQRIILFLFLAIFASSTAKAETCDAKAVCGKTDYGFTCTCNKGYEGTDGACVNIDECKLNISVCAEYETCNDLDGSFNCTCDDIDTTCSELAYCANVTDDFNTTAPTCLCRLGFTGNGSHCFDIDECLNVTTNDCHTNALCNNTFGSYVCSCNGGYEGDGVNCTDIDECETDTHDCQQPLSCVNSVGSFGCVCGRNGTCHDYAQCLFLSNASICVCNPGHIGDGVASCPDIDECSSPREDQCDANARCINTLGSYDCACKKGYTGDGSQCSNGNSVKYSCLLLLSFILSTLHVLV</sequence>
<dbReference type="PROSITE" id="PS01187">
    <property type="entry name" value="EGF_CA"/>
    <property type="match status" value="1"/>
</dbReference>
<dbReference type="InterPro" id="IPR051586">
    <property type="entry name" value="PKC-binding_NELL"/>
</dbReference>
<dbReference type="EMBL" id="AY299330">
    <property type="protein sequence ID" value="AAQ19025.1"/>
    <property type="molecule type" value="mRNA"/>
</dbReference>
<evidence type="ECO:0000256" key="3">
    <source>
        <dbReference type="ARBA" id="ARBA00022737"/>
    </source>
</evidence>
<dbReference type="PROSITE" id="PS50026">
    <property type="entry name" value="EGF_3"/>
    <property type="match status" value="2"/>
</dbReference>
<dbReference type="InterPro" id="IPR049883">
    <property type="entry name" value="NOTCH1_EGF-like"/>
</dbReference>
<dbReference type="SUPFAM" id="SSF57196">
    <property type="entry name" value="EGF/Laminin"/>
    <property type="match status" value="2"/>
</dbReference>
<organism evidence="9">
    <name type="scientific">Herdmania curvata</name>
    <dbReference type="NCBI Taxonomy" id="62068"/>
    <lineage>
        <taxon>Eukaryota</taxon>
        <taxon>Metazoa</taxon>
        <taxon>Chordata</taxon>
        <taxon>Tunicata</taxon>
        <taxon>Ascidiacea</taxon>
        <taxon>Stolidobranchia</taxon>
        <taxon>Pyuridae</taxon>
        <taxon>Herdmania</taxon>
    </lineage>
</organism>
<dbReference type="InterPro" id="IPR000742">
    <property type="entry name" value="EGF"/>
</dbReference>
<dbReference type="InterPro" id="IPR009030">
    <property type="entry name" value="Growth_fac_rcpt_cys_sf"/>
</dbReference>
<keyword evidence="4" id="KW-1015">Disulfide bond</keyword>
<feature type="domain" description="EGF-like" evidence="8">
    <location>
        <begin position="125"/>
        <end position="166"/>
    </location>
</feature>
<dbReference type="InterPro" id="IPR000152">
    <property type="entry name" value="EGF-type_Asp/Asn_hydroxyl_site"/>
</dbReference>
<name>Q7YUE5_9ASCI</name>
<dbReference type="Pfam" id="PF12947">
    <property type="entry name" value="EGF_3"/>
    <property type="match status" value="2"/>
</dbReference>
<evidence type="ECO:0000256" key="7">
    <source>
        <dbReference type="SAM" id="SignalP"/>
    </source>
</evidence>
<keyword evidence="2 7" id="KW-0732">Signal</keyword>
<evidence type="ECO:0000313" key="9">
    <source>
        <dbReference type="EMBL" id="AAQ19025.1"/>
    </source>
</evidence>
<keyword evidence="5" id="KW-0325">Glycoprotein</keyword>
<dbReference type="PANTHER" id="PTHR24042">
    <property type="entry name" value="NEL HOMOLOG"/>
    <property type="match status" value="1"/>
</dbReference>
<dbReference type="GO" id="GO:0008201">
    <property type="term" value="F:heparin binding"/>
    <property type="evidence" value="ECO:0007669"/>
    <property type="project" value="TreeGrafter"/>
</dbReference>
<dbReference type="AlphaFoldDB" id="Q7YUE5"/>
<dbReference type="InterPro" id="IPR018097">
    <property type="entry name" value="EGF_Ca-bd_CS"/>
</dbReference>
<feature type="signal peptide" evidence="7">
    <location>
        <begin position="1"/>
        <end position="22"/>
    </location>
</feature>